<comment type="caution">
    <text evidence="8">The sequence shown here is derived from an EMBL/GenBank/DDBJ whole genome shotgun (WGS) entry which is preliminary data.</text>
</comment>
<evidence type="ECO:0000256" key="5">
    <source>
        <dbReference type="ARBA" id="ARBA00023157"/>
    </source>
</evidence>
<feature type="chain" id="PRO_5045005274" description="Carboxylic ester hydrolase" evidence="7">
    <location>
        <begin position="20"/>
        <end position="108"/>
    </location>
</feature>
<keyword evidence="4 7" id="KW-0378">Hydrolase</keyword>
<dbReference type="EMBL" id="JAZHXJ010000021">
    <property type="protein sequence ID" value="KAL1881492.1"/>
    <property type="molecule type" value="Genomic_DNA"/>
</dbReference>
<organism evidence="8 9">
    <name type="scientific">Phialemonium thermophilum</name>
    <dbReference type="NCBI Taxonomy" id="223376"/>
    <lineage>
        <taxon>Eukaryota</taxon>
        <taxon>Fungi</taxon>
        <taxon>Dikarya</taxon>
        <taxon>Ascomycota</taxon>
        <taxon>Pezizomycotina</taxon>
        <taxon>Sordariomycetes</taxon>
        <taxon>Sordariomycetidae</taxon>
        <taxon>Cephalothecales</taxon>
        <taxon>Cephalothecaceae</taxon>
        <taxon>Phialemonium</taxon>
    </lineage>
</organism>
<dbReference type="InterPro" id="IPR011118">
    <property type="entry name" value="Tannase/feruloyl_esterase"/>
</dbReference>
<evidence type="ECO:0000313" key="9">
    <source>
        <dbReference type="Proteomes" id="UP001586593"/>
    </source>
</evidence>
<feature type="signal peptide" evidence="7">
    <location>
        <begin position="1"/>
        <end position="19"/>
    </location>
</feature>
<keyword evidence="2" id="KW-0624">Polysaccharide degradation</keyword>
<gene>
    <name evidence="8" type="ORF">VTK73DRAFT_3554</name>
</gene>
<evidence type="ECO:0000256" key="2">
    <source>
        <dbReference type="ARBA" id="ARBA00022651"/>
    </source>
</evidence>
<evidence type="ECO:0000313" key="8">
    <source>
        <dbReference type="EMBL" id="KAL1881492.1"/>
    </source>
</evidence>
<dbReference type="Proteomes" id="UP001586593">
    <property type="component" value="Unassembled WGS sequence"/>
</dbReference>
<comment type="catalytic activity">
    <reaction evidence="6">
        <text>feruloyl-polysaccharide + H2O = ferulate + polysaccharide.</text>
        <dbReference type="EC" id="3.1.1.73"/>
    </reaction>
</comment>
<dbReference type="Pfam" id="PF07519">
    <property type="entry name" value="Tannase"/>
    <property type="match status" value="1"/>
</dbReference>
<protein>
    <recommendedName>
        <fullName evidence="7">Carboxylic ester hydrolase</fullName>
        <ecNumber evidence="7">3.1.1.-</ecNumber>
    </recommendedName>
</protein>
<evidence type="ECO:0000256" key="3">
    <source>
        <dbReference type="ARBA" id="ARBA00022729"/>
    </source>
</evidence>
<keyword evidence="2" id="KW-0119">Carbohydrate metabolism</keyword>
<evidence type="ECO:0000256" key="4">
    <source>
        <dbReference type="ARBA" id="ARBA00022801"/>
    </source>
</evidence>
<keyword evidence="2" id="KW-0858">Xylan degradation</keyword>
<evidence type="ECO:0000256" key="6">
    <source>
        <dbReference type="ARBA" id="ARBA00034075"/>
    </source>
</evidence>
<keyword evidence="1" id="KW-0719">Serine esterase</keyword>
<reference evidence="8 9" key="1">
    <citation type="journal article" date="2024" name="Commun. Biol.">
        <title>Comparative genomic analysis of thermophilic fungi reveals convergent evolutionary adaptations and gene losses.</title>
        <authorList>
            <person name="Steindorff A.S."/>
            <person name="Aguilar-Pontes M.V."/>
            <person name="Robinson A.J."/>
            <person name="Andreopoulos B."/>
            <person name="LaButti K."/>
            <person name="Kuo A."/>
            <person name="Mondo S."/>
            <person name="Riley R."/>
            <person name="Otillar R."/>
            <person name="Haridas S."/>
            <person name="Lipzen A."/>
            <person name="Grimwood J."/>
            <person name="Schmutz J."/>
            <person name="Clum A."/>
            <person name="Reid I.D."/>
            <person name="Moisan M.C."/>
            <person name="Butler G."/>
            <person name="Nguyen T.T.M."/>
            <person name="Dewar K."/>
            <person name="Conant G."/>
            <person name="Drula E."/>
            <person name="Henrissat B."/>
            <person name="Hansel C."/>
            <person name="Singer S."/>
            <person name="Hutchinson M.I."/>
            <person name="de Vries R.P."/>
            <person name="Natvig D.O."/>
            <person name="Powell A.J."/>
            <person name="Tsang A."/>
            <person name="Grigoriev I.V."/>
        </authorList>
    </citation>
    <scope>NUCLEOTIDE SEQUENCE [LARGE SCALE GENOMIC DNA]</scope>
    <source>
        <strain evidence="8 9">ATCC 24622</strain>
    </source>
</reference>
<dbReference type="EC" id="3.1.1.-" evidence="7"/>
<evidence type="ECO:0000256" key="7">
    <source>
        <dbReference type="RuleBase" id="RU361238"/>
    </source>
</evidence>
<dbReference type="PANTHER" id="PTHR33938:SF15">
    <property type="entry name" value="FERULOYL ESTERASE B-RELATED"/>
    <property type="match status" value="1"/>
</dbReference>
<proteinExistence type="inferred from homology"/>
<comment type="similarity">
    <text evidence="7">Belongs to the tannase family.</text>
</comment>
<keyword evidence="5" id="KW-1015">Disulfide bond</keyword>
<evidence type="ECO:0000256" key="1">
    <source>
        <dbReference type="ARBA" id="ARBA00022487"/>
    </source>
</evidence>
<keyword evidence="9" id="KW-1185">Reference proteome</keyword>
<accession>A0ABR3XZN4</accession>
<dbReference type="PANTHER" id="PTHR33938">
    <property type="entry name" value="FERULOYL ESTERASE B-RELATED"/>
    <property type="match status" value="1"/>
</dbReference>
<name>A0ABR3XZN4_9PEZI</name>
<sequence length="108" mass="11080">MCALLSVVVALSLTGLAYGLPPWRPTTIASGWPCALFLAPGVMHCGGGVGAQPTDGFTQLIAWVENGTVPKVVPASGTVRTRNLSKWTASLVYSGSGNLSDASSWTCA</sequence>
<keyword evidence="3 7" id="KW-0732">Signal</keyword>